<sequence length="198" mass="22058">MILQAEFSPAEEHEVTKFFAMICVRVDNKYIYWRSEGNPLDLNNLPEDYGKQASEDSSSSAERETETLNKARQLVFSNDLAPTTHHLGYVSSNGQAIPHGGYHHQATNMSDPSMPFRSMCPTRLFPLSSPLMPPPMYASPPRLLPFPSGAPINEYYVGHVLSNPTLNEGNYTCIGAPVGGVRDMTLQNQEEGLNWGRR</sequence>
<dbReference type="OrthoDB" id="1721933at2759"/>
<evidence type="ECO:0000256" key="1">
    <source>
        <dbReference type="SAM" id="MobiDB-lite"/>
    </source>
</evidence>
<dbReference type="Proteomes" id="UP000250235">
    <property type="component" value="Unassembled WGS sequence"/>
</dbReference>
<name>A0A2Z7CZX6_9LAMI</name>
<keyword evidence="3" id="KW-1185">Reference proteome</keyword>
<organism evidence="2 3">
    <name type="scientific">Dorcoceras hygrometricum</name>
    <dbReference type="NCBI Taxonomy" id="472368"/>
    <lineage>
        <taxon>Eukaryota</taxon>
        <taxon>Viridiplantae</taxon>
        <taxon>Streptophyta</taxon>
        <taxon>Embryophyta</taxon>
        <taxon>Tracheophyta</taxon>
        <taxon>Spermatophyta</taxon>
        <taxon>Magnoliopsida</taxon>
        <taxon>eudicotyledons</taxon>
        <taxon>Gunneridae</taxon>
        <taxon>Pentapetalae</taxon>
        <taxon>asterids</taxon>
        <taxon>lamiids</taxon>
        <taxon>Lamiales</taxon>
        <taxon>Gesneriaceae</taxon>
        <taxon>Didymocarpoideae</taxon>
        <taxon>Trichosporeae</taxon>
        <taxon>Loxocarpinae</taxon>
        <taxon>Dorcoceras</taxon>
    </lineage>
</organism>
<reference evidence="2 3" key="1">
    <citation type="journal article" date="2015" name="Proc. Natl. Acad. Sci. U.S.A.">
        <title>The resurrection genome of Boea hygrometrica: A blueprint for survival of dehydration.</title>
        <authorList>
            <person name="Xiao L."/>
            <person name="Yang G."/>
            <person name="Zhang L."/>
            <person name="Yang X."/>
            <person name="Zhao S."/>
            <person name="Ji Z."/>
            <person name="Zhou Q."/>
            <person name="Hu M."/>
            <person name="Wang Y."/>
            <person name="Chen M."/>
            <person name="Xu Y."/>
            <person name="Jin H."/>
            <person name="Xiao X."/>
            <person name="Hu G."/>
            <person name="Bao F."/>
            <person name="Hu Y."/>
            <person name="Wan P."/>
            <person name="Li L."/>
            <person name="Deng X."/>
            <person name="Kuang T."/>
            <person name="Xiang C."/>
            <person name="Zhu J.K."/>
            <person name="Oliver M.J."/>
            <person name="He Y."/>
        </authorList>
    </citation>
    <scope>NUCLEOTIDE SEQUENCE [LARGE SCALE GENOMIC DNA]</scope>
    <source>
        <strain evidence="3">cv. XS01</strain>
    </source>
</reference>
<protein>
    <submittedName>
        <fullName evidence="2">Zinc finger protein JAGGED</fullName>
    </submittedName>
</protein>
<dbReference type="EMBL" id="KQ991082">
    <property type="protein sequence ID" value="KZV52400.1"/>
    <property type="molecule type" value="Genomic_DNA"/>
</dbReference>
<evidence type="ECO:0000313" key="3">
    <source>
        <dbReference type="Proteomes" id="UP000250235"/>
    </source>
</evidence>
<dbReference type="AlphaFoldDB" id="A0A2Z7CZX6"/>
<evidence type="ECO:0000313" key="2">
    <source>
        <dbReference type="EMBL" id="KZV52400.1"/>
    </source>
</evidence>
<gene>
    <name evidence="2" type="ORF">F511_33541</name>
</gene>
<feature type="region of interest" description="Disordered" evidence="1">
    <location>
        <begin position="44"/>
        <end position="67"/>
    </location>
</feature>
<proteinExistence type="predicted"/>
<accession>A0A2Z7CZX6</accession>